<dbReference type="InterPro" id="IPR016032">
    <property type="entry name" value="Sig_transdc_resp-reg_C-effctor"/>
</dbReference>
<sequence>MEPIKFLMTDTGAGYTAACKAALEAKGVEVHVCEKNGAAALDALRAQRPQAVLLDAFMPGLDAISVKQRYEQEGGRAQFYVTGAFQNEQLEQELLDSGFAFYFLKPFDETSLASRVTRASGAPAQSHGASSDEVTVTEILHQIGVPAHIKGYQFLRDAILLTAADPDYINAVTKRLYPQIAKQNGTTASRVERAIRHAIEVAWDRGDVEVLNSYFGYTIHNLRGKPTNSEFIAMIADKMRLDKKQRRA</sequence>
<keyword evidence="8 14" id="KW-0902">Two-component regulatory system</keyword>
<dbReference type="PANTHER" id="PTHR44591:SF3">
    <property type="entry name" value="RESPONSE REGULATORY DOMAIN-CONTAINING PROTEIN"/>
    <property type="match status" value="1"/>
</dbReference>
<feature type="modified residue" description="4-aspartylphosphate" evidence="16">
    <location>
        <position position="55"/>
    </location>
</feature>
<proteinExistence type="predicted"/>
<evidence type="ECO:0000259" key="17">
    <source>
        <dbReference type="PROSITE" id="PS50110"/>
    </source>
</evidence>
<feature type="binding site" evidence="15">
    <location>
        <position position="10"/>
    </location>
    <ligand>
        <name>Ca(2+)</name>
        <dbReference type="ChEBI" id="CHEBI:29108"/>
    </ligand>
</feature>
<dbReference type="GO" id="GO:0030435">
    <property type="term" value="P:sporulation resulting in formation of a cellular spore"/>
    <property type="evidence" value="ECO:0007669"/>
    <property type="project" value="UniProtKB-UniRule"/>
</dbReference>
<dbReference type="PROSITE" id="PS50110">
    <property type="entry name" value="RESPONSE_REGULATORY"/>
    <property type="match status" value="1"/>
</dbReference>
<dbReference type="GO" id="GO:0003677">
    <property type="term" value="F:DNA binding"/>
    <property type="evidence" value="ECO:0007669"/>
    <property type="project" value="UniProtKB-KW"/>
</dbReference>
<dbReference type="InterPro" id="IPR011006">
    <property type="entry name" value="CheY-like_superfamily"/>
</dbReference>
<reference evidence="18" key="2">
    <citation type="submission" date="2021-04" db="EMBL/GenBank/DDBJ databases">
        <authorList>
            <person name="Gilroy R."/>
        </authorList>
    </citation>
    <scope>NUCLEOTIDE SEQUENCE</scope>
    <source>
        <strain evidence="18">2239</strain>
    </source>
</reference>
<accession>A0A9D1V4G6</accession>
<dbReference type="Pfam" id="PF08769">
    <property type="entry name" value="Spo0A_C"/>
    <property type="match status" value="1"/>
</dbReference>
<keyword evidence="12 14" id="KW-0804">Transcription</keyword>
<evidence type="ECO:0000256" key="15">
    <source>
        <dbReference type="PIRSR" id="PIRSR002937-1"/>
    </source>
</evidence>
<dbReference type="Gene3D" id="1.10.10.10">
    <property type="entry name" value="Winged helix-like DNA-binding domain superfamily/Winged helix DNA-binding domain"/>
    <property type="match status" value="1"/>
</dbReference>
<evidence type="ECO:0000313" key="19">
    <source>
        <dbReference type="Proteomes" id="UP000824193"/>
    </source>
</evidence>
<keyword evidence="4 14" id="KW-0678">Repressor</keyword>
<dbReference type="InterPro" id="IPR014879">
    <property type="entry name" value="Spo0A_C"/>
</dbReference>
<dbReference type="GO" id="GO:0005737">
    <property type="term" value="C:cytoplasm"/>
    <property type="evidence" value="ECO:0007669"/>
    <property type="project" value="UniProtKB-SubCell"/>
</dbReference>
<comment type="subcellular location">
    <subcellularLocation>
        <location evidence="1 14">Cytoplasm</location>
    </subcellularLocation>
</comment>
<keyword evidence="7 14" id="KW-0749">Sporulation</keyword>
<reference evidence="18" key="1">
    <citation type="journal article" date="2021" name="PeerJ">
        <title>Extensive microbial diversity within the chicken gut microbiome revealed by metagenomics and culture.</title>
        <authorList>
            <person name="Gilroy R."/>
            <person name="Ravi A."/>
            <person name="Getino M."/>
            <person name="Pursley I."/>
            <person name="Horton D.L."/>
            <person name="Alikhan N.F."/>
            <person name="Baker D."/>
            <person name="Gharbi K."/>
            <person name="Hall N."/>
            <person name="Watson M."/>
            <person name="Adriaenssens E.M."/>
            <person name="Foster-Nyarko E."/>
            <person name="Jarju S."/>
            <person name="Secka A."/>
            <person name="Antonio M."/>
            <person name="Oren A."/>
            <person name="Chaudhuri R.R."/>
            <person name="La Ragione R."/>
            <person name="Hildebrand F."/>
            <person name="Pallen M.J."/>
        </authorList>
    </citation>
    <scope>NUCLEOTIDE SEQUENCE</scope>
    <source>
        <strain evidence="18">2239</strain>
    </source>
</reference>
<evidence type="ECO:0000256" key="6">
    <source>
        <dbReference type="ARBA" id="ARBA00022837"/>
    </source>
</evidence>
<dbReference type="GO" id="GO:0005509">
    <property type="term" value="F:calcium ion binding"/>
    <property type="evidence" value="ECO:0007669"/>
    <property type="project" value="UniProtKB-UniRule"/>
</dbReference>
<gene>
    <name evidence="18" type="primary">spo0A</name>
    <name evidence="18" type="ORF">H9865_07260</name>
</gene>
<comment type="function">
    <text evidence="13 14">May play the central regulatory role in sporulation. It may be an element of the effector pathway responsible for the activation of sporulation genes in response to nutritional stress. Spo0A may act in concert with spo0H (a sigma factor) to control the expression of some genes that are critical to the sporulation process.</text>
</comment>
<evidence type="ECO:0000256" key="11">
    <source>
        <dbReference type="ARBA" id="ARBA00023159"/>
    </source>
</evidence>
<evidence type="ECO:0000256" key="5">
    <source>
        <dbReference type="ARBA" id="ARBA00022553"/>
    </source>
</evidence>
<dbReference type="NCBIfam" id="TIGR02875">
    <property type="entry name" value="spore_0_A"/>
    <property type="match status" value="1"/>
</dbReference>
<dbReference type="PIRSF" id="PIRSF002937">
    <property type="entry name" value="Res_reg_Spo0A"/>
    <property type="match status" value="1"/>
</dbReference>
<keyword evidence="6 14" id="KW-0106">Calcium</keyword>
<evidence type="ECO:0000256" key="1">
    <source>
        <dbReference type="ARBA" id="ARBA00004496"/>
    </source>
</evidence>
<feature type="binding site" evidence="15">
    <location>
        <position position="55"/>
    </location>
    <ligand>
        <name>Ca(2+)</name>
        <dbReference type="ChEBI" id="CHEBI:29108"/>
    </ligand>
</feature>
<keyword evidence="10 14" id="KW-0238">DNA-binding</keyword>
<evidence type="ECO:0000256" key="14">
    <source>
        <dbReference type="PIRNR" id="PIRNR002937"/>
    </source>
</evidence>
<evidence type="ECO:0000256" key="4">
    <source>
        <dbReference type="ARBA" id="ARBA00022491"/>
    </source>
</evidence>
<keyword evidence="3 14" id="KW-0963">Cytoplasm</keyword>
<dbReference type="Gene3D" id="3.40.50.2300">
    <property type="match status" value="1"/>
</dbReference>
<evidence type="ECO:0000256" key="13">
    <source>
        <dbReference type="ARBA" id="ARBA00024867"/>
    </source>
</evidence>
<dbReference type="SMART" id="SM00448">
    <property type="entry name" value="REC"/>
    <property type="match status" value="1"/>
</dbReference>
<dbReference type="SUPFAM" id="SSF52172">
    <property type="entry name" value="CheY-like"/>
    <property type="match status" value="1"/>
</dbReference>
<dbReference type="GO" id="GO:0003700">
    <property type="term" value="F:DNA-binding transcription factor activity"/>
    <property type="evidence" value="ECO:0007669"/>
    <property type="project" value="InterPro"/>
</dbReference>
<dbReference type="GO" id="GO:0051606">
    <property type="term" value="P:detection of stimulus"/>
    <property type="evidence" value="ECO:0007669"/>
    <property type="project" value="UniProtKB-UniRule"/>
</dbReference>
<dbReference type="GO" id="GO:0042173">
    <property type="term" value="P:regulation of sporulation resulting in formation of a cellular spore"/>
    <property type="evidence" value="ECO:0007669"/>
    <property type="project" value="InterPro"/>
</dbReference>
<comment type="caution">
    <text evidence="18">The sequence shown here is derived from an EMBL/GenBank/DDBJ whole genome shotgun (WGS) entry which is preliminary data.</text>
</comment>
<evidence type="ECO:0000256" key="16">
    <source>
        <dbReference type="PROSITE-ProRule" id="PRU00169"/>
    </source>
</evidence>
<comment type="cofactor">
    <cofactor evidence="14 15">
        <name>Ca(2+)</name>
        <dbReference type="ChEBI" id="CHEBI:29108"/>
    </cofactor>
    <text evidence="14 15">Binds 1 Ca(2+) ion per subunit.</text>
</comment>
<protein>
    <recommendedName>
        <fullName evidence="2 14">Stage 0 sporulation protein A homolog</fullName>
    </recommendedName>
</protein>
<evidence type="ECO:0000313" key="18">
    <source>
        <dbReference type="EMBL" id="HIX05885.1"/>
    </source>
</evidence>
<evidence type="ECO:0000256" key="7">
    <source>
        <dbReference type="ARBA" id="ARBA00022969"/>
    </source>
</evidence>
<evidence type="ECO:0000256" key="10">
    <source>
        <dbReference type="ARBA" id="ARBA00023125"/>
    </source>
</evidence>
<dbReference type="AlphaFoldDB" id="A0A9D1V4G6"/>
<keyword evidence="11 14" id="KW-0010">Activator</keyword>
<dbReference type="EMBL" id="DXFW01000020">
    <property type="protein sequence ID" value="HIX05885.1"/>
    <property type="molecule type" value="Genomic_DNA"/>
</dbReference>
<keyword evidence="5 16" id="KW-0597">Phosphoprotein</keyword>
<keyword evidence="14 15" id="KW-0479">Metal-binding</keyword>
<name>A0A9D1V4G6_9FIRM</name>
<dbReference type="InterPro" id="IPR001789">
    <property type="entry name" value="Sig_transdc_resp-reg_receiver"/>
</dbReference>
<dbReference type="InterPro" id="IPR036388">
    <property type="entry name" value="WH-like_DNA-bd_sf"/>
</dbReference>
<dbReference type="InterPro" id="IPR012052">
    <property type="entry name" value="Spore_0_A"/>
</dbReference>
<evidence type="ECO:0000256" key="9">
    <source>
        <dbReference type="ARBA" id="ARBA00023015"/>
    </source>
</evidence>
<dbReference type="SUPFAM" id="SSF46894">
    <property type="entry name" value="C-terminal effector domain of the bipartite response regulators"/>
    <property type="match status" value="1"/>
</dbReference>
<dbReference type="InterPro" id="IPR050595">
    <property type="entry name" value="Bact_response_regulator"/>
</dbReference>
<feature type="domain" description="Response regulatory" evidence="17">
    <location>
        <begin position="5"/>
        <end position="120"/>
    </location>
</feature>
<keyword evidence="9 14" id="KW-0805">Transcription regulation</keyword>
<organism evidence="18 19">
    <name type="scientific">Candidatus Allofournierella pullicola</name>
    <dbReference type="NCBI Taxonomy" id="2838596"/>
    <lineage>
        <taxon>Bacteria</taxon>
        <taxon>Bacillati</taxon>
        <taxon>Bacillota</taxon>
        <taxon>Clostridia</taxon>
        <taxon>Eubacteriales</taxon>
        <taxon>Oscillospiraceae</taxon>
        <taxon>Allofournierella</taxon>
    </lineage>
</organism>
<dbReference type="GO" id="GO:0000160">
    <property type="term" value="P:phosphorelay signal transduction system"/>
    <property type="evidence" value="ECO:0007669"/>
    <property type="project" value="UniProtKB-UniRule"/>
</dbReference>
<evidence type="ECO:0000256" key="12">
    <source>
        <dbReference type="ARBA" id="ARBA00023163"/>
    </source>
</evidence>
<dbReference type="PANTHER" id="PTHR44591">
    <property type="entry name" value="STRESS RESPONSE REGULATOR PROTEIN 1"/>
    <property type="match status" value="1"/>
</dbReference>
<evidence type="ECO:0000256" key="8">
    <source>
        <dbReference type="ARBA" id="ARBA00023012"/>
    </source>
</evidence>
<evidence type="ECO:0000256" key="2">
    <source>
        <dbReference type="ARBA" id="ARBA00018672"/>
    </source>
</evidence>
<evidence type="ECO:0000256" key="3">
    <source>
        <dbReference type="ARBA" id="ARBA00022490"/>
    </source>
</evidence>
<dbReference type="Pfam" id="PF00072">
    <property type="entry name" value="Response_reg"/>
    <property type="match status" value="1"/>
</dbReference>
<dbReference type="Proteomes" id="UP000824193">
    <property type="component" value="Unassembled WGS sequence"/>
</dbReference>